<accession>A0A8J6ELT7</accession>
<reference evidence="12" key="1">
    <citation type="thesis" date="2020" institute="ProQuest LLC" country="789 East Eisenhower Parkway, Ann Arbor, MI, USA">
        <title>Comparative Genomics and Chromosome Evolution.</title>
        <authorList>
            <person name="Mudd A.B."/>
        </authorList>
    </citation>
    <scope>NUCLEOTIDE SEQUENCE</scope>
    <source>
        <strain evidence="12">HN-11 Male</strain>
        <tissue evidence="12">Kidney and liver</tissue>
    </source>
</reference>
<dbReference type="Proteomes" id="UP000770717">
    <property type="component" value="Unassembled WGS sequence"/>
</dbReference>
<feature type="active site" description="Schiff-base intermediate with substrate; via topaquinone" evidence="6">
    <location>
        <position position="419"/>
    </location>
</feature>
<evidence type="ECO:0000256" key="6">
    <source>
        <dbReference type="PIRSR" id="PIRSR600269-50"/>
    </source>
</evidence>
<dbReference type="EMBL" id="WNTK01000127">
    <property type="protein sequence ID" value="KAG9471579.1"/>
    <property type="molecule type" value="Genomic_DNA"/>
</dbReference>
<dbReference type="GO" id="GO:0048038">
    <property type="term" value="F:quinone binding"/>
    <property type="evidence" value="ECO:0007669"/>
    <property type="project" value="InterPro"/>
</dbReference>
<dbReference type="InterPro" id="IPR015802">
    <property type="entry name" value="Cu_amine_oxidase_N3"/>
</dbReference>
<evidence type="ECO:0000256" key="1">
    <source>
        <dbReference type="ARBA" id="ARBA00007983"/>
    </source>
</evidence>
<evidence type="ECO:0000259" key="11">
    <source>
        <dbReference type="Pfam" id="PF02728"/>
    </source>
</evidence>
<evidence type="ECO:0000256" key="3">
    <source>
        <dbReference type="ARBA" id="ARBA00022772"/>
    </source>
</evidence>
<keyword evidence="4 8" id="KW-0560">Oxidoreductase</keyword>
<proteinExistence type="inferred from homology"/>
<evidence type="ECO:0000256" key="5">
    <source>
        <dbReference type="ARBA" id="ARBA00023008"/>
    </source>
</evidence>
<feature type="domain" description="Copper amine oxidase N3-terminal" evidence="11">
    <location>
        <begin position="110"/>
        <end position="209"/>
    </location>
</feature>
<dbReference type="Pfam" id="PF02728">
    <property type="entry name" value="Cu_amine_oxidN3"/>
    <property type="match status" value="1"/>
</dbReference>
<evidence type="ECO:0000256" key="7">
    <source>
        <dbReference type="PIRSR" id="PIRSR600269-51"/>
    </source>
</evidence>
<dbReference type="PROSITE" id="PS01164">
    <property type="entry name" value="COPPER_AMINE_OXID_1"/>
    <property type="match status" value="1"/>
</dbReference>
<dbReference type="PROSITE" id="PS01165">
    <property type="entry name" value="COPPER_AMINE_OXID_2"/>
    <property type="match status" value="1"/>
</dbReference>
<dbReference type="Pfam" id="PF02727">
    <property type="entry name" value="Cu_amine_oxidN2"/>
    <property type="match status" value="1"/>
</dbReference>
<dbReference type="GO" id="GO:0052597">
    <property type="term" value="F:diamine oxidase activity"/>
    <property type="evidence" value="ECO:0007669"/>
    <property type="project" value="TreeGrafter"/>
</dbReference>
<evidence type="ECO:0000256" key="4">
    <source>
        <dbReference type="ARBA" id="ARBA00023002"/>
    </source>
</evidence>
<dbReference type="Gene3D" id="2.70.98.20">
    <property type="entry name" value="Copper amine oxidase, catalytic domain"/>
    <property type="match status" value="1"/>
</dbReference>
<keyword evidence="13" id="KW-1185">Reference proteome</keyword>
<name>A0A8J6ELT7_ELECQ</name>
<evidence type="ECO:0000313" key="13">
    <source>
        <dbReference type="Proteomes" id="UP000770717"/>
    </source>
</evidence>
<dbReference type="SUPFAM" id="SSF54416">
    <property type="entry name" value="Amine oxidase N-terminal region"/>
    <property type="match status" value="2"/>
</dbReference>
<dbReference type="GO" id="GO:0008131">
    <property type="term" value="F:primary methylamine oxidase activity"/>
    <property type="evidence" value="ECO:0007669"/>
    <property type="project" value="InterPro"/>
</dbReference>
<dbReference type="FunFam" id="3.10.450.40:FF:000022">
    <property type="entry name" value="Amine oxidase"/>
    <property type="match status" value="1"/>
</dbReference>
<dbReference type="Pfam" id="PF01179">
    <property type="entry name" value="Cu_amine_oxid"/>
    <property type="match status" value="1"/>
</dbReference>
<dbReference type="PANTHER" id="PTHR10638:SF3">
    <property type="entry name" value="AMILORIDE-SENSITIVE AMINE OXIDASE [COPPER-CONTAINING]"/>
    <property type="match status" value="1"/>
</dbReference>
<dbReference type="FunFam" id="2.70.98.20:FF:000002">
    <property type="entry name" value="Amine oxidase"/>
    <property type="match status" value="1"/>
</dbReference>
<comment type="cofactor">
    <cofactor evidence="8">
        <name>Cu cation</name>
        <dbReference type="ChEBI" id="CHEBI:23378"/>
    </cofactor>
    <text evidence="8">Contains 1 topaquinone per subunit.</text>
</comment>
<protein>
    <recommendedName>
        <fullName evidence="8">Amine oxidase</fullName>
        <ecNumber evidence="8">1.4.3.-</ecNumber>
    </recommendedName>
</protein>
<evidence type="ECO:0000256" key="2">
    <source>
        <dbReference type="ARBA" id="ARBA00022723"/>
    </source>
</evidence>
<dbReference type="InterPro" id="IPR015800">
    <property type="entry name" value="Cu_amine_oxidase_N2"/>
</dbReference>
<dbReference type="SUPFAM" id="SSF49998">
    <property type="entry name" value="Amine oxidase catalytic domain"/>
    <property type="match status" value="1"/>
</dbReference>
<dbReference type="FunFam" id="3.10.450.40:FF:000007">
    <property type="entry name" value="Amine oxidase"/>
    <property type="match status" value="1"/>
</dbReference>
<feature type="domain" description="Copper amine oxidase N2-terminal" evidence="10">
    <location>
        <begin position="11"/>
        <end position="93"/>
    </location>
</feature>
<feature type="modified residue" description="2',4',5'-topaquinone" evidence="7">
    <location>
        <position position="419"/>
    </location>
</feature>
<comment type="caution">
    <text evidence="12">The sequence shown here is derived from an EMBL/GenBank/DDBJ whole genome shotgun (WGS) entry which is preliminary data.</text>
</comment>
<dbReference type="AlphaFoldDB" id="A0A8J6ELT7"/>
<keyword evidence="5 8" id="KW-0186">Copper</keyword>
<dbReference type="GO" id="GO:0009308">
    <property type="term" value="P:amine metabolic process"/>
    <property type="evidence" value="ECO:0007669"/>
    <property type="project" value="UniProtKB-UniRule"/>
</dbReference>
<dbReference type="InterPro" id="IPR049947">
    <property type="entry name" value="Cu_Am_Ox_Cu-bd"/>
</dbReference>
<gene>
    <name evidence="12" type="ORF">GDO78_014158</name>
</gene>
<feature type="active site" description="Proton acceptor" evidence="6">
    <location>
        <position position="331"/>
    </location>
</feature>
<dbReference type="PANTHER" id="PTHR10638">
    <property type="entry name" value="COPPER AMINE OXIDASE"/>
    <property type="match status" value="1"/>
</dbReference>
<comment type="PTM">
    <text evidence="7 8">Topaquinone (TPQ) is generated by copper-dependent autoxidation of a specific tyrosyl residue.</text>
</comment>
<dbReference type="EC" id="1.4.3.-" evidence="8"/>
<dbReference type="InterPro" id="IPR000269">
    <property type="entry name" value="Cu_amine_oxidase"/>
</dbReference>
<dbReference type="GO" id="GO:0005886">
    <property type="term" value="C:plasma membrane"/>
    <property type="evidence" value="ECO:0007669"/>
    <property type="project" value="TreeGrafter"/>
</dbReference>
<dbReference type="InterPro" id="IPR015798">
    <property type="entry name" value="Cu_amine_oxidase_C"/>
</dbReference>
<organism evidence="12 13">
    <name type="scientific">Eleutherodactylus coqui</name>
    <name type="common">Puerto Rican coqui</name>
    <dbReference type="NCBI Taxonomy" id="57060"/>
    <lineage>
        <taxon>Eukaryota</taxon>
        <taxon>Metazoa</taxon>
        <taxon>Chordata</taxon>
        <taxon>Craniata</taxon>
        <taxon>Vertebrata</taxon>
        <taxon>Euteleostomi</taxon>
        <taxon>Amphibia</taxon>
        <taxon>Batrachia</taxon>
        <taxon>Anura</taxon>
        <taxon>Neobatrachia</taxon>
        <taxon>Hyloidea</taxon>
        <taxon>Eleutherodactylidae</taxon>
        <taxon>Eleutherodactylinae</taxon>
        <taxon>Eleutherodactylus</taxon>
        <taxon>Eleutherodactylus</taxon>
    </lineage>
</organism>
<sequence>MASVFSDLTSEEITSVQSFLMEQLNLVPIRSHFGKNSIFMMELNLPKKRNVLNFLDYNGSKPQREAKVVIFFGDQVQPNITEYIVGPLPHPYYYRPVNIKRNKPISFESRPMTYMEYEKIQERLMELTKELNHILLETSGFSFYNCSSRCLSFTDIAPRGLNSGERRSWLLLQRYIEGFFLHPIGVELLFNHRSLNPKEWTIDKIWYNGQYYDSVKELVRKYEKNELTKIQLPDYIEDTYSSFMPRGQFKTKTDVHGPKICEPQGKRYRVLGNYVEYTGWSFAYRVRPSAGLQIFDIQYNNERIAYEVSIQEAIAFYSGNTPGGMQTKYIDSGWGMGTVHYELAKGIDCPEGATYQDLYNYYDSDKPLRYKNALCIFEQPTGIPLRRHFDSTYNGGYSFYAGVENHVLVVRTTSTVYNYDYIWDFLFYQNGVIEVKVSATGYIHATFFTPDGLHFGNKVYSHVLGNIHTHLINYKADLDIAGTENSFETIDLKYENITNPWSPDHFIVQSRMEHVPRSTEREAALKFGSHIPRYLMFQNPNKKNKWGHQKSYRIQYNSHAHSVLPRKWAEENGVSWSRYSLAVTRYRESELASSSMYIQNDPWNPTVYFENFIRNNEDIVNKDLVAWVTVGFLHIPHSEDIPNTSTPGNAVGFFLRPFNFFDEDPSVASRSTVIVRPTDKSFTKVNIQRWTPEVIGQCVSDKPFRYNGTYFSD</sequence>
<dbReference type="GO" id="GO:0046677">
    <property type="term" value="P:response to antibiotic"/>
    <property type="evidence" value="ECO:0007669"/>
    <property type="project" value="TreeGrafter"/>
</dbReference>
<keyword evidence="3 6" id="KW-0801">TPQ</keyword>
<dbReference type="PRINTS" id="PR00766">
    <property type="entry name" value="CUDAOXIDASE"/>
</dbReference>
<dbReference type="Gene3D" id="3.10.450.40">
    <property type="match status" value="2"/>
</dbReference>
<dbReference type="InterPro" id="IPR016182">
    <property type="entry name" value="Cu_amine_oxidase_N-reg"/>
</dbReference>
<dbReference type="InterPro" id="IPR036460">
    <property type="entry name" value="Cu_amine_oxidase_C_sf"/>
</dbReference>
<evidence type="ECO:0000256" key="8">
    <source>
        <dbReference type="RuleBase" id="RU000672"/>
    </source>
</evidence>
<dbReference type="InterPro" id="IPR049948">
    <property type="entry name" value="Cu_Am_ox_TPQ-bd"/>
</dbReference>
<evidence type="ECO:0000313" key="12">
    <source>
        <dbReference type="EMBL" id="KAG9471579.1"/>
    </source>
</evidence>
<feature type="domain" description="Copper amine oxidase catalytic" evidence="9">
    <location>
        <begin position="258"/>
        <end position="666"/>
    </location>
</feature>
<dbReference type="OrthoDB" id="5379943at2759"/>
<evidence type="ECO:0000259" key="9">
    <source>
        <dbReference type="Pfam" id="PF01179"/>
    </source>
</evidence>
<comment type="similarity">
    <text evidence="1 8">Belongs to the copper/topaquinone oxidase family.</text>
</comment>
<keyword evidence="2 8" id="KW-0479">Metal-binding</keyword>
<dbReference type="GO" id="GO:0005507">
    <property type="term" value="F:copper ion binding"/>
    <property type="evidence" value="ECO:0007669"/>
    <property type="project" value="InterPro"/>
</dbReference>
<evidence type="ECO:0000259" key="10">
    <source>
        <dbReference type="Pfam" id="PF02727"/>
    </source>
</evidence>